<dbReference type="Proteomes" id="UP001060085">
    <property type="component" value="Linkage Group LG05"/>
</dbReference>
<evidence type="ECO:0000313" key="1">
    <source>
        <dbReference type="EMBL" id="KAI5661834.1"/>
    </source>
</evidence>
<gene>
    <name evidence="1" type="ORF">M9H77_21157</name>
</gene>
<sequence>MVTHDELVRKILKHRGMDTNLWRVQMTMWVPSFYEEYQMFKFILYNMNNDDEMRYLWTIRPDKSKEGIHNSQWFSNAPYDYTSSGAFLDMGSGEQIDDLIESDTIRLLDWKDAMTDLQLGMRFVDKIQAISAFQKWSIRIG</sequence>
<comment type="caution">
    <text evidence="1">The sequence shown here is derived from an EMBL/GenBank/DDBJ whole genome shotgun (WGS) entry which is preliminary data.</text>
</comment>
<accession>A0ACC0AMM7</accession>
<evidence type="ECO:0000313" key="2">
    <source>
        <dbReference type="Proteomes" id="UP001060085"/>
    </source>
</evidence>
<keyword evidence="2" id="KW-1185">Reference proteome</keyword>
<reference evidence="2" key="1">
    <citation type="journal article" date="2023" name="Nat. Plants">
        <title>Single-cell RNA sequencing provides a high-resolution roadmap for understanding the multicellular compartmentation of specialized metabolism.</title>
        <authorList>
            <person name="Sun S."/>
            <person name="Shen X."/>
            <person name="Li Y."/>
            <person name="Li Y."/>
            <person name="Wang S."/>
            <person name="Li R."/>
            <person name="Zhang H."/>
            <person name="Shen G."/>
            <person name="Guo B."/>
            <person name="Wei J."/>
            <person name="Xu J."/>
            <person name="St-Pierre B."/>
            <person name="Chen S."/>
            <person name="Sun C."/>
        </authorList>
    </citation>
    <scope>NUCLEOTIDE SEQUENCE [LARGE SCALE GENOMIC DNA]</scope>
</reference>
<protein>
    <submittedName>
        <fullName evidence="1">Uncharacterized protein</fullName>
    </submittedName>
</protein>
<organism evidence="1 2">
    <name type="scientific">Catharanthus roseus</name>
    <name type="common">Madagascar periwinkle</name>
    <name type="synonym">Vinca rosea</name>
    <dbReference type="NCBI Taxonomy" id="4058"/>
    <lineage>
        <taxon>Eukaryota</taxon>
        <taxon>Viridiplantae</taxon>
        <taxon>Streptophyta</taxon>
        <taxon>Embryophyta</taxon>
        <taxon>Tracheophyta</taxon>
        <taxon>Spermatophyta</taxon>
        <taxon>Magnoliopsida</taxon>
        <taxon>eudicotyledons</taxon>
        <taxon>Gunneridae</taxon>
        <taxon>Pentapetalae</taxon>
        <taxon>asterids</taxon>
        <taxon>lamiids</taxon>
        <taxon>Gentianales</taxon>
        <taxon>Apocynaceae</taxon>
        <taxon>Rauvolfioideae</taxon>
        <taxon>Vinceae</taxon>
        <taxon>Catharanthinae</taxon>
        <taxon>Catharanthus</taxon>
    </lineage>
</organism>
<proteinExistence type="predicted"/>
<name>A0ACC0AMM7_CATRO</name>
<dbReference type="EMBL" id="CM044705">
    <property type="protein sequence ID" value="KAI5661834.1"/>
    <property type="molecule type" value="Genomic_DNA"/>
</dbReference>